<protein>
    <recommendedName>
        <fullName evidence="3">Endonuclease/exonuclease/phosphatase domain-containing protein</fullName>
    </recommendedName>
</protein>
<dbReference type="Proteomes" id="UP000596742">
    <property type="component" value="Unassembled WGS sequence"/>
</dbReference>
<reference evidence="1" key="1">
    <citation type="submission" date="2018-11" db="EMBL/GenBank/DDBJ databases">
        <authorList>
            <person name="Alioto T."/>
            <person name="Alioto T."/>
        </authorList>
    </citation>
    <scope>NUCLEOTIDE SEQUENCE</scope>
</reference>
<dbReference type="AlphaFoldDB" id="A0A8B6HSM0"/>
<dbReference type="SUPFAM" id="SSF56219">
    <property type="entry name" value="DNase I-like"/>
    <property type="match status" value="1"/>
</dbReference>
<proteinExistence type="predicted"/>
<evidence type="ECO:0008006" key="3">
    <source>
        <dbReference type="Google" id="ProtNLM"/>
    </source>
</evidence>
<dbReference type="Gene3D" id="3.60.10.10">
    <property type="entry name" value="Endonuclease/exonuclease/phosphatase"/>
    <property type="match status" value="1"/>
</dbReference>
<name>A0A8B6HSM0_MYTGA</name>
<sequence>MVLLVSHNCNGLRNIVNCKKYFSIANERNIDILLLQETFWDIELVESIEQLYNGKILMSNGINRRQGVAILSRLQRISERIANGEIVDLAYYENLKMELSALEEERCKGAILRSKAYWATESDKCTKYFLQLEKHKQESNCIKELLNDNNESVCNTEDILDVEYKFYKKLYSSVEIDETVMNEFLENVDVKITEDDSIMCDEDISLQEIEFSLKKMSKNKSPGSDGLTVEFYCTFFSSLKDILLKAFSNCRRTIMYV</sequence>
<dbReference type="PANTHER" id="PTHR31635">
    <property type="entry name" value="REVERSE TRANSCRIPTASE DOMAIN-CONTAINING PROTEIN-RELATED"/>
    <property type="match status" value="1"/>
</dbReference>
<evidence type="ECO:0000313" key="2">
    <source>
        <dbReference type="Proteomes" id="UP000596742"/>
    </source>
</evidence>
<dbReference type="OrthoDB" id="6244150at2759"/>
<dbReference type="EMBL" id="UYJE01010495">
    <property type="protein sequence ID" value="VDI83660.1"/>
    <property type="molecule type" value="Genomic_DNA"/>
</dbReference>
<keyword evidence="2" id="KW-1185">Reference proteome</keyword>
<comment type="caution">
    <text evidence="1">The sequence shown here is derived from an EMBL/GenBank/DDBJ whole genome shotgun (WGS) entry which is preliminary data.</text>
</comment>
<organism evidence="1 2">
    <name type="scientific">Mytilus galloprovincialis</name>
    <name type="common">Mediterranean mussel</name>
    <dbReference type="NCBI Taxonomy" id="29158"/>
    <lineage>
        <taxon>Eukaryota</taxon>
        <taxon>Metazoa</taxon>
        <taxon>Spiralia</taxon>
        <taxon>Lophotrochozoa</taxon>
        <taxon>Mollusca</taxon>
        <taxon>Bivalvia</taxon>
        <taxon>Autobranchia</taxon>
        <taxon>Pteriomorphia</taxon>
        <taxon>Mytilida</taxon>
        <taxon>Mytiloidea</taxon>
        <taxon>Mytilidae</taxon>
        <taxon>Mytilinae</taxon>
        <taxon>Mytilus</taxon>
    </lineage>
</organism>
<accession>A0A8B6HSM0</accession>
<dbReference type="PANTHER" id="PTHR31635:SF196">
    <property type="entry name" value="REVERSE TRANSCRIPTASE DOMAIN-CONTAINING PROTEIN-RELATED"/>
    <property type="match status" value="1"/>
</dbReference>
<gene>
    <name evidence="1" type="ORF">MGAL_10B031142</name>
</gene>
<evidence type="ECO:0000313" key="1">
    <source>
        <dbReference type="EMBL" id="VDI83660.1"/>
    </source>
</evidence>
<dbReference type="InterPro" id="IPR036691">
    <property type="entry name" value="Endo/exonu/phosph_ase_sf"/>
</dbReference>